<feature type="transmembrane region" description="Helical" evidence="8">
    <location>
        <begin position="288"/>
        <end position="305"/>
    </location>
</feature>
<gene>
    <name evidence="9" type="ORF">CEUTPL_LOCUS12938</name>
</gene>
<comment type="similarity">
    <text evidence="8">Belongs to the glycosyltransferase 22 family.</text>
</comment>
<comment type="subcellular location">
    <subcellularLocation>
        <location evidence="1 8">Endoplasmic reticulum membrane</location>
        <topology evidence="1 8">Multi-pass membrane protein</topology>
    </subcellularLocation>
</comment>
<reference evidence="9" key="1">
    <citation type="submission" date="2022-01" db="EMBL/GenBank/DDBJ databases">
        <authorList>
            <person name="King R."/>
        </authorList>
    </citation>
    <scope>NUCLEOTIDE SEQUENCE</scope>
</reference>
<feature type="transmembrane region" description="Helical" evidence="8">
    <location>
        <begin position="207"/>
        <end position="231"/>
    </location>
</feature>
<dbReference type="EC" id="2.4.1.-" evidence="8"/>
<dbReference type="GO" id="GO:0006506">
    <property type="term" value="P:GPI anchor biosynthetic process"/>
    <property type="evidence" value="ECO:0007669"/>
    <property type="project" value="TreeGrafter"/>
</dbReference>
<keyword evidence="2 8" id="KW-0328">Glycosyltransferase</keyword>
<sequence length="506" mass="58534">MQLKTWKNLDVFLLFLFVRLLSVVLVGTFFVPDEYYQSLEVAHNLVFRYGHLTWEWHKGIRSYGYPLIFAFIYKILQLLRLDTPLAVIYLPRIAQAILSAYSDLCFYKWSGTKKWAVFTLSTSWFWFYMGSRTLINTFEASLTTIALSKFPWSGTKNGNSEKFIWIIAFLFVLRPTSAIVWLPLCVFHLATSQKTVFRLVVSRYIPIGLIALIVSTTLDSLVHGSFIVTPYNFLKTNVFQNIASNYGTHPWHWYLSNGIPTVLGIQILCFIMATSVVLKARKNHPNELAMLGTITFSVFVLSLLSHKEYRFLLPLLPMMFYVSSRFLSAWSRKASMTSIWLVSGVILICNLFPAWFVGYNHQRGTLDVMHGLRDIAQHDTEKISFLFLMPCHSTPLYSHLHLNVTTKFLTCNPNLNNIEGYVDEADQFYKNPNIWLRQNYPPRDPLPSHIICFDNLVALIGSDILTRYKRIQQYFHCNIPVSTKIGTLVLVYERVDFDNEVPNDTK</sequence>
<keyword evidence="10" id="KW-1185">Reference proteome</keyword>
<name>A0A9N9MVU1_9CUCU</name>
<dbReference type="PANTHER" id="PTHR22760">
    <property type="entry name" value="GLYCOSYLTRANSFERASE"/>
    <property type="match status" value="1"/>
</dbReference>
<evidence type="ECO:0000256" key="5">
    <source>
        <dbReference type="ARBA" id="ARBA00022824"/>
    </source>
</evidence>
<accession>A0A9N9MVU1</accession>
<evidence type="ECO:0000256" key="1">
    <source>
        <dbReference type="ARBA" id="ARBA00004477"/>
    </source>
</evidence>
<dbReference type="Pfam" id="PF03901">
    <property type="entry name" value="Glyco_transf_22"/>
    <property type="match status" value="1"/>
</dbReference>
<evidence type="ECO:0000256" key="8">
    <source>
        <dbReference type="RuleBase" id="RU363075"/>
    </source>
</evidence>
<organism evidence="9 10">
    <name type="scientific">Ceutorhynchus assimilis</name>
    <name type="common">cabbage seed weevil</name>
    <dbReference type="NCBI Taxonomy" id="467358"/>
    <lineage>
        <taxon>Eukaryota</taxon>
        <taxon>Metazoa</taxon>
        <taxon>Ecdysozoa</taxon>
        <taxon>Arthropoda</taxon>
        <taxon>Hexapoda</taxon>
        <taxon>Insecta</taxon>
        <taxon>Pterygota</taxon>
        <taxon>Neoptera</taxon>
        <taxon>Endopterygota</taxon>
        <taxon>Coleoptera</taxon>
        <taxon>Polyphaga</taxon>
        <taxon>Cucujiformia</taxon>
        <taxon>Curculionidae</taxon>
        <taxon>Ceutorhynchinae</taxon>
        <taxon>Ceutorhynchus</taxon>
    </lineage>
</organism>
<evidence type="ECO:0000256" key="4">
    <source>
        <dbReference type="ARBA" id="ARBA00022692"/>
    </source>
</evidence>
<evidence type="ECO:0000256" key="3">
    <source>
        <dbReference type="ARBA" id="ARBA00022679"/>
    </source>
</evidence>
<feature type="transmembrane region" description="Helical" evidence="8">
    <location>
        <begin position="339"/>
        <end position="359"/>
    </location>
</feature>
<evidence type="ECO:0000256" key="2">
    <source>
        <dbReference type="ARBA" id="ARBA00022676"/>
    </source>
</evidence>
<dbReference type="GO" id="GO:0005789">
    <property type="term" value="C:endoplasmic reticulum membrane"/>
    <property type="evidence" value="ECO:0007669"/>
    <property type="project" value="UniProtKB-SubCell"/>
</dbReference>
<evidence type="ECO:0000313" key="10">
    <source>
        <dbReference type="Proteomes" id="UP001152799"/>
    </source>
</evidence>
<dbReference type="InterPro" id="IPR005599">
    <property type="entry name" value="GPI_mannosylTrfase"/>
</dbReference>
<keyword evidence="4 8" id="KW-0812">Transmembrane</keyword>
<keyword evidence="7 8" id="KW-0472">Membrane</keyword>
<dbReference type="OrthoDB" id="416834at2759"/>
<dbReference type="Proteomes" id="UP001152799">
    <property type="component" value="Chromosome 8"/>
</dbReference>
<keyword evidence="3" id="KW-0808">Transferase</keyword>
<dbReference type="AlphaFoldDB" id="A0A9N9MVU1"/>
<keyword evidence="6 8" id="KW-1133">Transmembrane helix</keyword>
<feature type="transmembrane region" description="Helical" evidence="8">
    <location>
        <begin position="251"/>
        <end position="276"/>
    </location>
</feature>
<protein>
    <recommendedName>
        <fullName evidence="8">Mannosyltransferase</fullName>
        <ecNumber evidence="8">2.4.1.-</ecNumber>
    </recommendedName>
</protein>
<evidence type="ECO:0000256" key="7">
    <source>
        <dbReference type="ARBA" id="ARBA00023136"/>
    </source>
</evidence>
<proteinExistence type="inferred from homology"/>
<feature type="transmembrane region" description="Helical" evidence="8">
    <location>
        <begin position="163"/>
        <end position="187"/>
    </location>
</feature>
<keyword evidence="5 8" id="KW-0256">Endoplasmic reticulum</keyword>
<evidence type="ECO:0000313" key="9">
    <source>
        <dbReference type="EMBL" id="CAG9772532.1"/>
    </source>
</evidence>
<dbReference type="EMBL" id="OU892284">
    <property type="protein sequence ID" value="CAG9772532.1"/>
    <property type="molecule type" value="Genomic_DNA"/>
</dbReference>
<dbReference type="PANTHER" id="PTHR22760:SF4">
    <property type="entry name" value="GPI MANNOSYLTRANSFERASE 3"/>
    <property type="match status" value="1"/>
</dbReference>
<evidence type="ECO:0000256" key="6">
    <source>
        <dbReference type="ARBA" id="ARBA00022989"/>
    </source>
</evidence>
<dbReference type="GO" id="GO:0000026">
    <property type="term" value="F:alpha-1,2-mannosyltransferase activity"/>
    <property type="evidence" value="ECO:0007669"/>
    <property type="project" value="TreeGrafter"/>
</dbReference>
<feature type="transmembrane region" description="Helical" evidence="8">
    <location>
        <begin position="12"/>
        <end position="31"/>
    </location>
</feature>